<comment type="subcellular location">
    <subcellularLocation>
        <location evidence="1">Fimbrium</location>
    </subcellularLocation>
</comment>
<comment type="similarity">
    <text evidence="2">Belongs to the fimbrial protein family.</text>
</comment>
<comment type="caution">
    <text evidence="6">The sequence shown here is derived from an EMBL/GenBank/DDBJ whole genome shotgun (WGS) entry which is preliminary data.</text>
</comment>
<dbReference type="PATRIC" id="fig|294.195.peg.5068"/>
<dbReference type="InterPro" id="IPR050263">
    <property type="entry name" value="Bact_Fimbrial_Adh_Pro"/>
</dbReference>
<reference evidence="6 7" key="1">
    <citation type="submission" date="2015-05" db="EMBL/GenBank/DDBJ databases">
        <title>A genomic and transcriptomic approach to investigate the blue pigment phenotype in Pseudomonas fluorescens.</title>
        <authorList>
            <person name="Andreani N.A."/>
            <person name="Cardazzo B."/>
        </authorList>
    </citation>
    <scope>NUCLEOTIDE SEQUENCE [LARGE SCALE GENOMIC DNA]</scope>
    <source>
        <strain evidence="6 7">Ps_40</strain>
    </source>
</reference>
<name>A0A109KMW0_PSEFL</name>
<dbReference type="GO" id="GO:0043709">
    <property type="term" value="P:cell adhesion involved in single-species biofilm formation"/>
    <property type="evidence" value="ECO:0007669"/>
    <property type="project" value="TreeGrafter"/>
</dbReference>
<dbReference type="GO" id="GO:0009289">
    <property type="term" value="C:pilus"/>
    <property type="evidence" value="ECO:0007669"/>
    <property type="project" value="UniProtKB-SubCell"/>
</dbReference>
<organism evidence="6 7">
    <name type="scientific">Pseudomonas fluorescens</name>
    <dbReference type="NCBI Taxonomy" id="294"/>
    <lineage>
        <taxon>Bacteria</taxon>
        <taxon>Pseudomonadati</taxon>
        <taxon>Pseudomonadota</taxon>
        <taxon>Gammaproteobacteria</taxon>
        <taxon>Pseudomonadales</taxon>
        <taxon>Pseudomonadaceae</taxon>
        <taxon>Pseudomonas</taxon>
    </lineage>
</organism>
<dbReference type="Gene3D" id="2.60.40.1090">
    <property type="entry name" value="Fimbrial-type adhesion domain"/>
    <property type="match status" value="1"/>
</dbReference>
<dbReference type="PANTHER" id="PTHR33420">
    <property type="entry name" value="FIMBRIAL SUBUNIT ELFA-RELATED"/>
    <property type="match status" value="1"/>
</dbReference>
<gene>
    <name evidence="6" type="primary">mrkD</name>
    <name evidence="6" type="ORF">PFL603g_04740</name>
</gene>
<dbReference type="Pfam" id="PF00419">
    <property type="entry name" value="Fimbrial"/>
    <property type="match status" value="1"/>
</dbReference>
<proteinExistence type="inferred from homology"/>
<dbReference type="InterPro" id="IPR008966">
    <property type="entry name" value="Adhesion_dom_sf"/>
</dbReference>
<dbReference type="SUPFAM" id="SSF49401">
    <property type="entry name" value="Bacterial adhesins"/>
    <property type="match status" value="1"/>
</dbReference>
<keyword evidence="4" id="KW-0281">Fimbrium</keyword>
<sequence length="340" mass="35813">MSLSFSCTFLMSKPVQPIGLRVLLMLAVLVGAFNADKSWATCSAYSKTLDFPTPLVVQRDAPVGAVIAAVTVKTTITCNGNGNTPGAAWYVYPASTNLDHGASSITNVRRTNIPGIGIRWSNLNEFTGTTSIWSRKSLNDGTGARGIKPTGGTLFTDTFELIKLSAVTSTVSPSWVLDYSYKNLNNVGKGKLYSNTATSRNMQVVACSVRQTAIPINMGAVKITEFSGVGSTVREKPIEIPLDCDANTKVNVTLEGVRHNSGAAGVLALSPSASQVVATGVGLQLLYNNKAVTFGTPIAAGVASNDGAYTVPLVARYYQTANTITEGQANSTATFTMSYQ</sequence>
<dbReference type="Gene3D" id="2.60.40.3310">
    <property type="match status" value="1"/>
</dbReference>
<dbReference type="PANTHER" id="PTHR33420:SF12">
    <property type="entry name" value="FIMBRIN-LIKE PROTEIN FIMI-RELATED"/>
    <property type="match status" value="1"/>
</dbReference>
<dbReference type="RefSeq" id="WP_081089462.1">
    <property type="nucleotide sequence ID" value="NZ_LCYC01000058.1"/>
</dbReference>
<feature type="domain" description="Fimbrial-type adhesion" evidence="5">
    <location>
        <begin position="205"/>
        <end position="340"/>
    </location>
</feature>
<accession>A0A109KMW0</accession>
<evidence type="ECO:0000256" key="3">
    <source>
        <dbReference type="ARBA" id="ARBA00022729"/>
    </source>
</evidence>
<evidence type="ECO:0000313" key="6">
    <source>
        <dbReference type="EMBL" id="KWV72199.1"/>
    </source>
</evidence>
<evidence type="ECO:0000313" key="7">
    <source>
        <dbReference type="Proteomes" id="UP000063434"/>
    </source>
</evidence>
<evidence type="ECO:0000259" key="5">
    <source>
        <dbReference type="Pfam" id="PF00419"/>
    </source>
</evidence>
<protein>
    <submittedName>
        <fullName evidence="6">Fimbria adhesin protein</fullName>
    </submittedName>
</protein>
<keyword evidence="3" id="KW-0732">Signal</keyword>
<dbReference type="InterPro" id="IPR036937">
    <property type="entry name" value="Adhesion_dom_fimbrial_sf"/>
</dbReference>
<evidence type="ECO:0000256" key="4">
    <source>
        <dbReference type="ARBA" id="ARBA00023263"/>
    </source>
</evidence>
<dbReference type="Proteomes" id="UP000063434">
    <property type="component" value="Unassembled WGS sequence"/>
</dbReference>
<dbReference type="AlphaFoldDB" id="A0A109KMW0"/>
<dbReference type="EMBL" id="LCYC01000058">
    <property type="protein sequence ID" value="KWV72199.1"/>
    <property type="molecule type" value="Genomic_DNA"/>
</dbReference>
<dbReference type="InterPro" id="IPR000259">
    <property type="entry name" value="Adhesion_dom_fimbrial"/>
</dbReference>
<evidence type="ECO:0000256" key="2">
    <source>
        <dbReference type="ARBA" id="ARBA00006671"/>
    </source>
</evidence>
<evidence type="ECO:0000256" key="1">
    <source>
        <dbReference type="ARBA" id="ARBA00004561"/>
    </source>
</evidence>